<organism evidence="2 3">
    <name type="scientific">Botryosphaeria dothidea</name>
    <dbReference type="NCBI Taxonomy" id="55169"/>
    <lineage>
        <taxon>Eukaryota</taxon>
        <taxon>Fungi</taxon>
        <taxon>Dikarya</taxon>
        <taxon>Ascomycota</taxon>
        <taxon>Pezizomycotina</taxon>
        <taxon>Dothideomycetes</taxon>
        <taxon>Dothideomycetes incertae sedis</taxon>
        <taxon>Botryosphaeriales</taxon>
        <taxon>Botryosphaeriaceae</taxon>
        <taxon>Botryosphaeria</taxon>
    </lineage>
</organism>
<gene>
    <name evidence="2" type="ORF">GTA08_BOTSDO01354</name>
</gene>
<sequence>MEEDELQCFLDEKLEEVDIDQVSEVEDIYPCAPIQEGIQLSKMDPSAPDYNVVATISIDPIRDDDVIDMKLVRHSWQQVVDRHPILRTIFVESVDYGRFSDQIILLRSEADIREVQSLEECTDVLEFPENRPAHCLTIASKERRSVHCRLEIDHTLTDGFSVAILMRDLARAYVGKLPQAPEARYSEYIAFLQREDGEAHLQYWEHLLAGAQPCLFPTLSKPLAGQSESIQLTVPVPNLRSSVLHAFCRKLNVTLFNVVQTAWALVLRSYTGMNDVCFGYVTSGRDLPIKNVEKIMGPLINTLICRVRLGNSQSLSGLVKDVQRQFLESADYQTTSLGSIYDALQMRRRRLFNTAVLFRPLHLDNVKNDTVSLSLIGRKSYTEFDLTVSLERSDKIAINFYYSPEAFSVQSIAAVASTLSQVLLMMPRSVKLPNATPQPLA</sequence>
<name>A0A8H4J8K1_9PEZI</name>
<reference evidence="2" key="1">
    <citation type="submission" date="2020-04" db="EMBL/GenBank/DDBJ databases">
        <title>Genome Assembly and Annotation of Botryosphaeria dothidea sdau 11-99, a Latent Pathogen of Apple Fruit Ring Rot in China.</title>
        <authorList>
            <person name="Yu C."/>
            <person name="Diao Y."/>
            <person name="Lu Q."/>
            <person name="Zhao J."/>
            <person name="Cui S."/>
            <person name="Peng C."/>
            <person name="He B."/>
            <person name="Liu H."/>
        </authorList>
    </citation>
    <scope>NUCLEOTIDE SEQUENCE [LARGE SCALE GENOMIC DNA]</scope>
    <source>
        <strain evidence="2">Sdau11-99</strain>
    </source>
</reference>
<evidence type="ECO:0000259" key="1">
    <source>
        <dbReference type="Pfam" id="PF00668"/>
    </source>
</evidence>
<dbReference type="GO" id="GO:0005737">
    <property type="term" value="C:cytoplasm"/>
    <property type="evidence" value="ECO:0007669"/>
    <property type="project" value="TreeGrafter"/>
</dbReference>
<dbReference type="EMBL" id="WWBZ02000001">
    <property type="protein sequence ID" value="KAF4312948.1"/>
    <property type="molecule type" value="Genomic_DNA"/>
</dbReference>
<feature type="domain" description="Condensation" evidence="1">
    <location>
        <begin position="25"/>
        <end position="426"/>
    </location>
</feature>
<comment type="caution">
    <text evidence="2">The sequence shown here is derived from an EMBL/GenBank/DDBJ whole genome shotgun (WGS) entry which is preliminary data.</text>
</comment>
<dbReference type="Gene3D" id="3.30.559.30">
    <property type="entry name" value="Nonribosomal peptide synthetase, condensation domain"/>
    <property type="match status" value="1"/>
</dbReference>
<dbReference type="GO" id="GO:0043041">
    <property type="term" value="P:amino acid activation for nonribosomal peptide biosynthetic process"/>
    <property type="evidence" value="ECO:0007669"/>
    <property type="project" value="TreeGrafter"/>
</dbReference>
<evidence type="ECO:0000313" key="3">
    <source>
        <dbReference type="Proteomes" id="UP000572817"/>
    </source>
</evidence>
<dbReference type="CDD" id="cd19542">
    <property type="entry name" value="CT_NRPS-like"/>
    <property type="match status" value="1"/>
</dbReference>
<evidence type="ECO:0000313" key="2">
    <source>
        <dbReference type="EMBL" id="KAF4312948.1"/>
    </source>
</evidence>
<dbReference type="SUPFAM" id="SSF52777">
    <property type="entry name" value="CoA-dependent acyltransferases"/>
    <property type="match status" value="2"/>
</dbReference>
<accession>A0A8H4J8K1</accession>
<dbReference type="PANTHER" id="PTHR45527">
    <property type="entry name" value="NONRIBOSOMAL PEPTIDE SYNTHETASE"/>
    <property type="match status" value="1"/>
</dbReference>
<dbReference type="GO" id="GO:0031177">
    <property type="term" value="F:phosphopantetheine binding"/>
    <property type="evidence" value="ECO:0007669"/>
    <property type="project" value="TreeGrafter"/>
</dbReference>
<dbReference type="GO" id="GO:0044550">
    <property type="term" value="P:secondary metabolite biosynthetic process"/>
    <property type="evidence" value="ECO:0007669"/>
    <property type="project" value="TreeGrafter"/>
</dbReference>
<dbReference type="InterPro" id="IPR023213">
    <property type="entry name" value="CAT-like_dom_sf"/>
</dbReference>
<dbReference type="InterPro" id="IPR001242">
    <property type="entry name" value="Condensation_dom"/>
</dbReference>
<dbReference type="Proteomes" id="UP000572817">
    <property type="component" value="Unassembled WGS sequence"/>
</dbReference>
<proteinExistence type="predicted"/>
<dbReference type="Gene3D" id="3.30.559.10">
    <property type="entry name" value="Chloramphenicol acetyltransferase-like domain"/>
    <property type="match status" value="1"/>
</dbReference>
<dbReference type="PANTHER" id="PTHR45527:SF1">
    <property type="entry name" value="FATTY ACID SYNTHASE"/>
    <property type="match status" value="1"/>
</dbReference>
<dbReference type="OrthoDB" id="416786at2759"/>
<keyword evidence="3" id="KW-1185">Reference proteome</keyword>
<dbReference type="AlphaFoldDB" id="A0A8H4J8K1"/>
<dbReference type="GO" id="GO:0003824">
    <property type="term" value="F:catalytic activity"/>
    <property type="evidence" value="ECO:0007669"/>
    <property type="project" value="InterPro"/>
</dbReference>
<dbReference type="Pfam" id="PF00668">
    <property type="entry name" value="Condensation"/>
    <property type="match status" value="1"/>
</dbReference>
<protein>
    <recommendedName>
        <fullName evidence="1">Condensation domain-containing protein</fullName>
    </recommendedName>
</protein>